<dbReference type="EMBL" id="JBEGCJ010000003">
    <property type="protein sequence ID" value="MEQ6917143.1"/>
    <property type="molecule type" value="Genomic_DNA"/>
</dbReference>
<dbReference type="InterPro" id="IPR029787">
    <property type="entry name" value="Nucleotide_cyclase"/>
</dbReference>
<dbReference type="SMART" id="SM00267">
    <property type="entry name" value="GGDEF"/>
    <property type="match status" value="1"/>
</dbReference>
<keyword evidence="6" id="KW-0548">Nucleotidyltransferase</keyword>
<dbReference type="InterPro" id="IPR003660">
    <property type="entry name" value="HAMP_dom"/>
</dbReference>
<dbReference type="InterPro" id="IPR043128">
    <property type="entry name" value="Rev_trsase/Diguanyl_cyclase"/>
</dbReference>
<evidence type="ECO:0000313" key="7">
    <source>
        <dbReference type="Proteomes" id="UP001442468"/>
    </source>
</evidence>
<feature type="transmembrane region" description="Helical" evidence="3">
    <location>
        <begin position="20"/>
        <end position="37"/>
    </location>
</feature>
<dbReference type="PANTHER" id="PTHR45138:SF9">
    <property type="entry name" value="DIGUANYLATE CYCLASE DGCM-RELATED"/>
    <property type="match status" value="1"/>
</dbReference>
<dbReference type="RefSeq" id="WP_349761419.1">
    <property type="nucleotide sequence ID" value="NZ_JBEGCJ010000003.1"/>
</dbReference>
<accession>A0ABV1NDL4</accession>
<feature type="domain" description="GGDEF" evidence="5">
    <location>
        <begin position="296"/>
        <end position="426"/>
    </location>
</feature>
<name>A0ABV1NDL4_9GAMM</name>
<keyword evidence="3" id="KW-0472">Membrane</keyword>
<dbReference type="EC" id="2.7.7.65" evidence="1"/>
<keyword evidence="7" id="KW-1185">Reference proteome</keyword>
<dbReference type="SUPFAM" id="SSF55073">
    <property type="entry name" value="Nucleotide cyclase"/>
    <property type="match status" value="1"/>
</dbReference>
<dbReference type="Gene3D" id="3.30.70.270">
    <property type="match status" value="1"/>
</dbReference>
<keyword evidence="6" id="KW-0808">Transferase</keyword>
<dbReference type="PANTHER" id="PTHR45138">
    <property type="entry name" value="REGULATORY COMPONENTS OF SENSORY TRANSDUCTION SYSTEM"/>
    <property type="match status" value="1"/>
</dbReference>
<comment type="catalytic activity">
    <reaction evidence="2">
        <text>2 GTP = 3',3'-c-di-GMP + 2 diphosphate</text>
        <dbReference type="Rhea" id="RHEA:24898"/>
        <dbReference type="ChEBI" id="CHEBI:33019"/>
        <dbReference type="ChEBI" id="CHEBI:37565"/>
        <dbReference type="ChEBI" id="CHEBI:58805"/>
        <dbReference type="EC" id="2.7.7.65"/>
    </reaction>
</comment>
<evidence type="ECO:0000259" key="5">
    <source>
        <dbReference type="PROSITE" id="PS50887"/>
    </source>
</evidence>
<evidence type="ECO:0000259" key="4">
    <source>
        <dbReference type="PROSITE" id="PS50885"/>
    </source>
</evidence>
<dbReference type="NCBIfam" id="TIGR00254">
    <property type="entry name" value="GGDEF"/>
    <property type="match status" value="1"/>
</dbReference>
<comment type="caution">
    <text evidence="6">The sequence shown here is derived from an EMBL/GenBank/DDBJ whole genome shotgun (WGS) entry which is preliminary data.</text>
</comment>
<keyword evidence="3" id="KW-1133">Transmembrane helix</keyword>
<evidence type="ECO:0000256" key="2">
    <source>
        <dbReference type="ARBA" id="ARBA00034247"/>
    </source>
</evidence>
<gene>
    <name evidence="6" type="ORF">ABE960_06380</name>
</gene>
<dbReference type="Gene3D" id="6.10.340.10">
    <property type="match status" value="1"/>
</dbReference>
<dbReference type="Pfam" id="PF00990">
    <property type="entry name" value="GGDEF"/>
    <property type="match status" value="1"/>
</dbReference>
<evidence type="ECO:0000256" key="3">
    <source>
        <dbReference type="SAM" id="Phobius"/>
    </source>
</evidence>
<evidence type="ECO:0000256" key="1">
    <source>
        <dbReference type="ARBA" id="ARBA00012528"/>
    </source>
</evidence>
<feature type="transmembrane region" description="Helical" evidence="3">
    <location>
        <begin position="148"/>
        <end position="174"/>
    </location>
</feature>
<evidence type="ECO:0000313" key="6">
    <source>
        <dbReference type="EMBL" id="MEQ6917143.1"/>
    </source>
</evidence>
<sequence>MFARFLRPNNLSQKLMRVIFSLYLGVTCLITSMQFLAEYMKTQDSILNELEQLQETVRGPISSSLWQYNQKQLDALVDGLVKMPIIVGVDVSDENSEDILSRRSFPAASVPFSVFDTRSDLYWTLNGEKVLLGSLSLYSSSTVVFGRVLFGFSLIAIAAIIKLSILFFLFVWAFDRYLAIPFKELMSQVDKVQLSKDLSSRIQLSNLEKNELSKLQEHMNNMLSAMESDRERLLEDEKVKRAWLEDAVLRRTEALQLSNEKLKELATRDSLTGALNRGSFFETAQHLLALSRRQKSSACMLLLDLDHFKMINDTYGHFIGDQVLIHFTRTIQDLLRKSDLIGRVGGEEFGIYLCDTEIDDALRLAEKIRHAVGDSDLKIDDKAVSYTVSIGIEPSGPNDQSVDELFKRADLKLYAAKYKGRNRVET</sequence>
<reference evidence="6 7" key="1">
    <citation type="submission" date="2024-05" db="EMBL/GenBank/DDBJ databases">
        <title>Halomonas sp. SSM6 16S ribosomal RNA gene Genome sequencing and assembly.</title>
        <authorList>
            <person name="Yook S."/>
        </authorList>
    </citation>
    <scope>NUCLEOTIDE SEQUENCE [LARGE SCALE GENOMIC DNA]</scope>
    <source>
        <strain evidence="6 7">SSM6</strain>
    </source>
</reference>
<protein>
    <recommendedName>
        <fullName evidence="1">diguanylate cyclase</fullName>
        <ecNumber evidence="1">2.7.7.65</ecNumber>
    </recommendedName>
</protein>
<feature type="domain" description="HAMP" evidence="4">
    <location>
        <begin position="176"/>
        <end position="231"/>
    </location>
</feature>
<dbReference type="Proteomes" id="UP001442468">
    <property type="component" value="Unassembled WGS sequence"/>
</dbReference>
<keyword evidence="3" id="KW-0812">Transmembrane</keyword>
<dbReference type="PROSITE" id="PS50887">
    <property type="entry name" value="GGDEF"/>
    <property type="match status" value="1"/>
</dbReference>
<proteinExistence type="predicted"/>
<dbReference type="PROSITE" id="PS50885">
    <property type="entry name" value="HAMP"/>
    <property type="match status" value="1"/>
</dbReference>
<dbReference type="InterPro" id="IPR050469">
    <property type="entry name" value="Diguanylate_Cyclase"/>
</dbReference>
<organism evidence="6 7">
    <name type="scientific">Halomonas aquatica</name>
    <dbReference type="NCBI Taxonomy" id="3151123"/>
    <lineage>
        <taxon>Bacteria</taxon>
        <taxon>Pseudomonadati</taxon>
        <taxon>Pseudomonadota</taxon>
        <taxon>Gammaproteobacteria</taxon>
        <taxon>Oceanospirillales</taxon>
        <taxon>Halomonadaceae</taxon>
        <taxon>Halomonas</taxon>
    </lineage>
</organism>
<dbReference type="InterPro" id="IPR000160">
    <property type="entry name" value="GGDEF_dom"/>
</dbReference>
<dbReference type="GO" id="GO:0052621">
    <property type="term" value="F:diguanylate cyclase activity"/>
    <property type="evidence" value="ECO:0007669"/>
    <property type="project" value="UniProtKB-EC"/>
</dbReference>
<dbReference type="CDD" id="cd01949">
    <property type="entry name" value="GGDEF"/>
    <property type="match status" value="1"/>
</dbReference>